<dbReference type="CDD" id="cd14279">
    <property type="entry name" value="CUE"/>
    <property type="match status" value="1"/>
</dbReference>
<protein>
    <recommendedName>
        <fullName evidence="10">CUE domain-containing protein</fullName>
    </recommendedName>
</protein>
<dbReference type="GO" id="GO:0016020">
    <property type="term" value="C:membrane"/>
    <property type="evidence" value="ECO:0007669"/>
    <property type="project" value="UniProtKB-SubCell"/>
</dbReference>
<evidence type="ECO:0000256" key="4">
    <source>
        <dbReference type="ARBA" id="ARBA00023136"/>
    </source>
</evidence>
<dbReference type="PROSITE" id="PS50030">
    <property type="entry name" value="UBA"/>
    <property type="match status" value="1"/>
</dbReference>
<feature type="transmembrane region" description="Helical" evidence="5">
    <location>
        <begin position="55"/>
        <end position="76"/>
    </location>
</feature>
<dbReference type="Gene3D" id="1.20.1540.10">
    <property type="entry name" value="Rhomboid-like"/>
    <property type="match status" value="1"/>
</dbReference>
<comment type="caution">
    <text evidence="8">The sequence shown here is derived from an EMBL/GenBank/DDBJ whole genome shotgun (WGS) entry which is preliminary data.</text>
</comment>
<dbReference type="InterPro" id="IPR035952">
    <property type="entry name" value="Rhomboid-like_sf"/>
</dbReference>
<evidence type="ECO:0000259" key="7">
    <source>
        <dbReference type="PROSITE" id="PS51140"/>
    </source>
</evidence>
<comment type="subcellular location">
    <subcellularLocation>
        <location evidence="1">Membrane</location>
        <topology evidence="1">Multi-pass membrane protein</topology>
    </subcellularLocation>
</comment>
<gene>
    <name evidence="8" type="primary">Mo02862</name>
    <name evidence="8" type="ORF">E5Q_02862</name>
</gene>
<name>G7E038_MIXOS</name>
<feature type="domain" description="UBA" evidence="6">
    <location>
        <begin position="268"/>
        <end position="310"/>
    </location>
</feature>
<evidence type="ECO:0000256" key="3">
    <source>
        <dbReference type="ARBA" id="ARBA00022989"/>
    </source>
</evidence>
<dbReference type="FunCoup" id="G7E038">
    <property type="interactions" value="7"/>
</dbReference>
<accession>G7E038</accession>
<dbReference type="eggNOG" id="KOG4463">
    <property type="taxonomic scope" value="Eukaryota"/>
</dbReference>
<dbReference type="SUPFAM" id="SSF46934">
    <property type="entry name" value="UBA-like"/>
    <property type="match status" value="1"/>
</dbReference>
<dbReference type="GO" id="GO:0004252">
    <property type="term" value="F:serine-type endopeptidase activity"/>
    <property type="evidence" value="ECO:0007669"/>
    <property type="project" value="TreeGrafter"/>
</dbReference>
<reference evidence="8 9" key="2">
    <citation type="journal article" date="2012" name="Open Biol.">
        <title>Characteristics of nucleosomes and linker DNA regions on the genome of the basidiomycete Mixia osmundae revealed by mono- and dinucleosome mapping.</title>
        <authorList>
            <person name="Nishida H."/>
            <person name="Kondo S."/>
            <person name="Matsumoto T."/>
            <person name="Suzuki Y."/>
            <person name="Yoshikawa H."/>
            <person name="Taylor T.D."/>
            <person name="Sugiyama J."/>
        </authorList>
    </citation>
    <scope>NUCLEOTIDE SEQUENCE [LARGE SCALE GENOMIC DNA]</scope>
    <source>
        <strain evidence="9">CBS 9802 / IAM 14324 / JCM 22182 / KY 12970</strain>
    </source>
</reference>
<evidence type="ECO:0000256" key="2">
    <source>
        <dbReference type="ARBA" id="ARBA00022692"/>
    </source>
</evidence>
<evidence type="ECO:0000259" key="6">
    <source>
        <dbReference type="PROSITE" id="PS50030"/>
    </source>
</evidence>
<proteinExistence type="predicted"/>
<keyword evidence="3 5" id="KW-1133">Transmembrane helix</keyword>
<keyword evidence="2 5" id="KW-0812">Transmembrane</keyword>
<keyword evidence="4 5" id="KW-0472">Membrane</keyword>
<feature type="transmembrane region" description="Helical" evidence="5">
    <location>
        <begin position="88"/>
        <end position="108"/>
    </location>
</feature>
<dbReference type="OMA" id="NYQDHRP"/>
<dbReference type="GO" id="GO:0043130">
    <property type="term" value="F:ubiquitin binding"/>
    <property type="evidence" value="ECO:0007669"/>
    <property type="project" value="InterPro"/>
</dbReference>
<dbReference type="InterPro" id="IPR015940">
    <property type="entry name" value="UBA"/>
</dbReference>
<dbReference type="EMBL" id="BABT02000076">
    <property type="protein sequence ID" value="GAA96198.1"/>
    <property type="molecule type" value="Genomic_DNA"/>
</dbReference>
<sequence>MSFANAPVSKAGIYTLGIGTFLAGAFKKKHYLHLPLHPHLVRDHQWWRFVVHELAFANSVELFVGVLLLWQAAIVVERATGSAKFASYLLAAWAIASLVNLFALLILARPFELQALPAGPFDLLFASIYQYWKIIPPLYRFSLFGLQLTDKSFAYLLAVQLVSCQPPTSFVPSIAGLVAGAVATSFVQRPFLPSIVLRLAVRFIIPLLGSSHGGLPPTRALIVPAPSDVRTARASGTSQAATTEQARGSVRNILDTFASARADPSSSPMNEDHVQSLLAMFPARTDTEVRDTLRQTNNNLERAVEILLARDDS</sequence>
<dbReference type="HOGENOM" id="CLU_057574_2_0_1"/>
<dbReference type="RefSeq" id="XP_014570818.1">
    <property type="nucleotide sequence ID" value="XM_014715332.1"/>
</dbReference>
<dbReference type="PANTHER" id="PTHR43066">
    <property type="entry name" value="RHOMBOID-RELATED PROTEIN"/>
    <property type="match status" value="1"/>
</dbReference>
<evidence type="ECO:0008006" key="10">
    <source>
        <dbReference type="Google" id="ProtNLM"/>
    </source>
</evidence>
<dbReference type="Gene3D" id="1.10.8.10">
    <property type="entry name" value="DNA helicase RuvA subunit, C-terminal domain"/>
    <property type="match status" value="1"/>
</dbReference>
<keyword evidence="9" id="KW-1185">Reference proteome</keyword>
<feature type="domain" description="CUE" evidence="7">
    <location>
        <begin position="269"/>
        <end position="312"/>
    </location>
</feature>
<evidence type="ECO:0000256" key="5">
    <source>
        <dbReference type="SAM" id="Phobius"/>
    </source>
</evidence>
<dbReference type="InterPro" id="IPR003892">
    <property type="entry name" value="CUE"/>
</dbReference>
<evidence type="ECO:0000313" key="9">
    <source>
        <dbReference type="Proteomes" id="UP000009131"/>
    </source>
</evidence>
<dbReference type="InterPro" id="IPR009060">
    <property type="entry name" value="UBA-like_sf"/>
</dbReference>
<dbReference type="Proteomes" id="UP000009131">
    <property type="component" value="Unassembled WGS sequence"/>
</dbReference>
<dbReference type="InParanoid" id="G7E038"/>
<dbReference type="AlphaFoldDB" id="G7E038"/>
<dbReference type="PANTHER" id="PTHR43066:SF21">
    <property type="entry name" value="UBIQUITIN-ASSOCIATED DOMAIN-CONTAINING PROTEIN 2"/>
    <property type="match status" value="1"/>
</dbReference>
<evidence type="ECO:0000256" key="1">
    <source>
        <dbReference type="ARBA" id="ARBA00004141"/>
    </source>
</evidence>
<dbReference type="STRING" id="764103.G7E038"/>
<evidence type="ECO:0000313" key="8">
    <source>
        <dbReference type="EMBL" id="GAA96198.1"/>
    </source>
</evidence>
<reference evidence="8 9" key="1">
    <citation type="journal article" date="2011" name="J. Gen. Appl. Microbiol.">
        <title>Draft genome sequencing of the enigmatic basidiomycete Mixia osmundae.</title>
        <authorList>
            <person name="Nishida H."/>
            <person name="Nagatsuka Y."/>
            <person name="Sugiyama J."/>
        </authorList>
    </citation>
    <scope>NUCLEOTIDE SEQUENCE [LARGE SCALE GENOMIC DNA]</scope>
    <source>
        <strain evidence="9">CBS 9802 / IAM 14324 / JCM 22182 / KY 12970</strain>
    </source>
</reference>
<dbReference type="PROSITE" id="PS51140">
    <property type="entry name" value="CUE"/>
    <property type="match status" value="1"/>
</dbReference>
<organism evidence="8 9">
    <name type="scientific">Mixia osmundae (strain CBS 9802 / IAM 14324 / JCM 22182 / KY 12970)</name>
    <dbReference type="NCBI Taxonomy" id="764103"/>
    <lineage>
        <taxon>Eukaryota</taxon>
        <taxon>Fungi</taxon>
        <taxon>Dikarya</taxon>
        <taxon>Basidiomycota</taxon>
        <taxon>Pucciniomycotina</taxon>
        <taxon>Mixiomycetes</taxon>
        <taxon>Mixiales</taxon>
        <taxon>Mixiaceae</taxon>
        <taxon>Mixia</taxon>
    </lineage>
</organism>
<dbReference type="OrthoDB" id="272778at2759"/>
<dbReference type="SUPFAM" id="SSF144091">
    <property type="entry name" value="Rhomboid-like"/>
    <property type="match status" value="1"/>
</dbReference>
<dbReference type="Pfam" id="PF02845">
    <property type="entry name" value="CUE"/>
    <property type="match status" value="1"/>
</dbReference>